<evidence type="ECO:0000313" key="1">
    <source>
        <dbReference type="EMBL" id="QBQ56569.1"/>
    </source>
</evidence>
<organism evidence="1 2">
    <name type="scientific">Nitrosococcus wardiae</name>
    <dbReference type="NCBI Taxonomy" id="1814290"/>
    <lineage>
        <taxon>Bacteria</taxon>
        <taxon>Pseudomonadati</taxon>
        <taxon>Pseudomonadota</taxon>
        <taxon>Gammaproteobacteria</taxon>
        <taxon>Chromatiales</taxon>
        <taxon>Chromatiaceae</taxon>
        <taxon>Nitrosococcus</taxon>
    </lineage>
</organism>
<accession>A0A4P7C411</accession>
<proteinExistence type="predicted"/>
<dbReference type="EMBL" id="CP038033">
    <property type="protein sequence ID" value="QBQ56569.1"/>
    <property type="molecule type" value="Genomic_DNA"/>
</dbReference>
<evidence type="ECO:0000313" key="2">
    <source>
        <dbReference type="Proteomes" id="UP000294325"/>
    </source>
</evidence>
<gene>
    <name evidence="1" type="ORF">E3U44_12840</name>
</gene>
<dbReference type="OrthoDB" id="6147935at2"/>
<dbReference type="Gene3D" id="3.40.50.1820">
    <property type="entry name" value="alpha/beta hydrolase"/>
    <property type="match status" value="1"/>
</dbReference>
<dbReference type="KEGG" id="nwr:E3U44_12840"/>
<dbReference type="SUPFAM" id="SSF53474">
    <property type="entry name" value="alpha/beta-Hydrolases"/>
    <property type="match status" value="1"/>
</dbReference>
<dbReference type="Proteomes" id="UP000294325">
    <property type="component" value="Chromosome"/>
</dbReference>
<protein>
    <submittedName>
        <fullName evidence="1">Alpha/beta hydrolase</fullName>
    </submittedName>
</protein>
<dbReference type="InterPro" id="IPR029058">
    <property type="entry name" value="AB_hydrolase_fold"/>
</dbReference>
<name>A0A4P7C411_9GAMM</name>
<sequence>MSYPEKVDKKYLWLCIGLILLLNGCAPQRSYEAALILADTAAREAPSRWKSTTPTPSQAVVTYTVAGRTHRGTLYLPTAAPPQAGIVLVPGIVPLGKDDPRLVAFANTLARARFAVLTPALKEFKHLQVRPRHPRVIADALAYLAKRPDLVPPDHLGIGAFSFSVGLAVIASLEEDIRTKVQFIFGVGGYYDLETAIRFFTTGYLLEDEHYLEPSQYGKLVFAATSLKYLTNPTDHAVLREMIHIKIRNPDADITFLASRLGPQGKAVYSLLNNTDPAQVSTLIQALPQGLQRLIENLSLSNQNLTLLQAQIILVHGKDDPLIPYTESITLANALSPKQTQLYIIEQALSHVDFKFRSFFTPAFWSRELPDLWRMYRAIYLLLEKRAPTDP</sequence>
<keyword evidence="2" id="KW-1185">Reference proteome</keyword>
<dbReference type="AlphaFoldDB" id="A0A4P7C411"/>
<keyword evidence="1" id="KW-0378">Hydrolase</keyword>
<dbReference type="GO" id="GO:0016787">
    <property type="term" value="F:hydrolase activity"/>
    <property type="evidence" value="ECO:0007669"/>
    <property type="project" value="UniProtKB-KW"/>
</dbReference>
<reference evidence="1 2" key="1">
    <citation type="submission" date="2019-03" db="EMBL/GenBank/DDBJ databases">
        <title>The genome sequence of Nitrosococcus wardiae strain D1FHST reveals the archetypal metabolic capacity of ammonia-oxidizing Gammaproteobacteria.</title>
        <authorList>
            <person name="Wang L."/>
            <person name="Lim C.K."/>
            <person name="Hanson T.E."/>
            <person name="Dang H."/>
            <person name="Klotz M.G."/>
        </authorList>
    </citation>
    <scope>NUCLEOTIDE SEQUENCE [LARGE SCALE GENOMIC DNA]</scope>
    <source>
        <strain evidence="1 2">D1FHS</strain>
    </source>
</reference>